<accession>A0AAW2ESS4</accession>
<evidence type="ECO:0000313" key="1">
    <source>
        <dbReference type="EMBL" id="KAL0105484.1"/>
    </source>
</evidence>
<dbReference type="EMBL" id="JADYXP020000019">
    <property type="protein sequence ID" value="KAL0105484.1"/>
    <property type="molecule type" value="Genomic_DNA"/>
</dbReference>
<comment type="caution">
    <text evidence="1">The sequence shown here is derived from an EMBL/GenBank/DDBJ whole genome shotgun (WGS) entry which is preliminary data.</text>
</comment>
<reference evidence="1 2" key="1">
    <citation type="submission" date="2023-03" db="EMBL/GenBank/DDBJ databases">
        <title>High recombination rates correlate with genetic variation in Cardiocondyla obscurior ants.</title>
        <authorList>
            <person name="Errbii M."/>
        </authorList>
    </citation>
    <scope>NUCLEOTIDE SEQUENCE [LARGE SCALE GENOMIC DNA]</scope>
    <source>
        <strain evidence="1">Alpha-2009</strain>
        <tissue evidence="1">Whole body</tissue>
    </source>
</reference>
<evidence type="ECO:0000313" key="2">
    <source>
        <dbReference type="Proteomes" id="UP001430953"/>
    </source>
</evidence>
<protein>
    <submittedName>
        <fullName evidence="1">Uncharacterized protein</fullName>
    </submittedName>
</protein>
<name>A0AAW2ESS4_9HYME</name>
<dbReference type="Proteomes" id="UP001430953">
    <property type="component" value="Unassembled WGS sequence"/>
</dbReference>
<proteinExistence type="predicted"/>
<gene>
    <name evidence="1" type="ORF">PUN28_016864</name>
</gene>
<keyword evidence="2" id="KW-1185">Reference proteome</keyword>
<organism evidence="1 2">
    <name type="scientific">Cardiocondyla obscurior</name>
    <dbReference type="NCBI Taxonomy" id="286306"/>
    <lineage>
        <taxon>Eukaryota</taxon>
        <taxon>Metazoa</taxon>
        <taxon>Ecdysozoa</taxon>
        <taxon>Arthropoda</taxon>
        <taxon>Hexapoda</taxon>
        <taxon>Insecta</taxon>
        <taxon>Pterygota</taxon>
        <taxon>Neoptera</taxon>
        <taxon>Endopterygota</taxon>
        <taxon>Hymenoptera</taxon>
        <taxon>Apocrita</taxon>
        <taxon>Aculeata</taxon>
        <taxon>Formicoidea</taxon>
        <taxon>Formicidae</taxon>
        <taxon>Myrmicinae</taxon>
        <taxon>Cardiocondyla</taxon>
    </lineage>
</organism>
<dbReference type="AlphaFoldDB" id="A0AAW2ESS4"/>
<sequence>MKSTDRDNFMYAVLIASFFHEYKRKEKNTATLFHNFSQEINVRDDLKIVHKDKVHKREKANNKKYTHKSGLYATQRARRLPSCCASLASARGW</sequence>